<dbReference type="PANTHER" id="PTHR42759:SF5">
    <property type="entry name" value="METHANOL DEHYDROGENASE REGULATOR"/>
    <property type="match status" value="1"/>
</dbReference>
<dbReference type="Gene3D" id="1.10.8.80">
    <property type="entry name" value="Magnesium chelatase subunit I, C-Terminal domain"/>
    <property type="match status" value="1"/>
</dbReference>
<name>A0AB73T0T7_9FIRM</name>
<dbReference type="InterPro" id="IPR011703">
    <property type="entry name" value="ATPase_AAA-3"/>
</dbReference>
<dbReference type="Pfam" id="PF17863">
    <property type="entry name" value="AAA_lid_2"/>
    <property type="match status" value="1"/>
</dbReference>
<dbReference type="GO" id="GO:0016887">
    <property type="term" value="F:ATP hydrolysis activity"/>
    <property type="evidence" value="ECO:0007669"/>
    <property type="project" value="InterPro"/>
</dbReference>
<dbReference type="AlphaFoldDB" id="A0AB73T0T7"/>
<dbReference type="InterPro" id="IPR041628">
    <property type="entry name" value="ChlI/MoxR_AAA_lid"/>
</dbReference>
<reference evidence="3 4" key="1">
    <citation type="submission" date="2018-05" db="EMBL/GenBank/DDBJ databases">
        <authorList>
            <person name="Goeker M."/>
            <person name="Huntemann M."/>
            <person name="Clum A."/>
            <person name="Pillay M."/>
            <person name="Palaniappan K."/>
            <person name="Varghese N."/>
            <person name="Mikhailova N."/>
            <person name="Stamatis D."/>
            <person name="Reddy T."/>
            <person name="Daum C."/>
            <person name="Shapiro N."/>
            <person name="Ivanova N."/>
            <person name="Kyrpides N."/>
            <person name="Woyke T."/>
        </authorList>
    </citation>
    <scope>NUCLEOTIDE SEQUENCE [LARGE SCALE GENOMIC DNA]</scope>
    <source>
        <strain evidence="3 4">DSM 26524</strain>
    </source>
</reference>
<dbReference type="Proteomes" id="UP000245412">
    <property type="component" value="Unassembled WGS sequence"/>
</dbReference>
<dbReference type="EMBL" id="QGGY01000012">
    <property type="protein sequence ID" value="PWJ73527.1"/>
    <property type="molecule type" value="Genomic_DNA"/>
</dbReference>
<organism evidence="3 4">
    <name type="scientific">Murimonas intestini</name>
    <dbReference type="NCBI Taxonomy" id="1337051"/>
    <lineage>
        <taxon>Bacteria</taxon>
        <taxon>Bacillati</taxon>
        <taxon>Bacillota</taxon>
        <taxon>Clostridia</taxon>
        <taxon>Lachnospirales</taxon>
        <taxon>Lachnospiraceae</taxon>
        <taxon>Murimonas</taxon>
    </lineage>
</organism>
<evidence type="ECO:0000259" key="1">
    <source>
        <dbReference type="Pfam" id="PF07726"/>
    </source>
</evidence>
<dbReference type="CDD" id="cd00009">
    <property type="entry name" value="AAA"/>
    <property type="match status" value="1"/>
</dbReference>
<dbReference type="RefSeq" id="WP_109747708.1">
    <property type="nucleotide sequence ID" value="NZ_JANKBI010000013.1"/>
</dbReference>
<feature type="domain" description="ATPase AAA-3" evidence="1">
    <location>
        <begin position="36"/>
        <end position="166"/>
    </location>
</feature>
<dbReference type="SUPFAM" id="SSF52540">
    <property type="entry name" value="P-loop containing nucleoside triphosphate hydrolases"/>
    <property type="match status" value="1"/>
</dbReference>
<evidence type="ECO:0000313" key="4">
    <source>
        <dbReference type="Proteomes" id="UP000245412"/>
    </source>
</evidence>
<evidence type="ECO:0000259" key="2">
    <source>
        <dbReference type="Pfam" id="PF17863"/>
    </source>
</evidence>
<keyword evidence="4" id="KW-1185">Reference proteome</keyword>
<dbReference type="GO" id="GO:0005524">
    <property type="term" value="F:ATP binding"/>
    <property type="evidence" value="ECO:0007669"/>
    <property type="project" value="InterPro"/>
</dbReference>
<proteinExistence type="predicted"/>
<evidence type="ECO:0000313" key="3">
    <source>
        <dbReference type="EMBL" id="PWJ73527.1"/>
    </source>
</evidence>
<dbReference type="InterPro" id="IPR027417">
    <property type="entry name" value="P-loop_NTPase"/>
</dbReference>
<dbReference type="InterPro" id="IPR050764">
    <property type="entry name" value="CbbQ/NirQ/NorQ/GpvN"/>
</dbReference>
<accession>A0AB73T0T7</accession>
<comment type="caution">
    <text evidence="3">The sequence shown here is derived from an EMBL/GenBank/DDBJ whole genome shotgun (WGS) entry which is preliminary data.</text>
</comment>
<protein>
    <submittedName>
        <fullName evidence="3">MoxR-like ATPase</fullName>
    </submittedName>
</protein>
<feature type="domain" description="ChlI/MoxR AAA lid" evidence="2">
    <location>
        <begin position="229"/>
        <end position="300"/>
    </location>
</feature>
<gene>
    <name evidence="3" type="ORF">C7383_112102</name>
</gene>
<dbReference type="Pfam" id="PF07726">
    <property type="entry name" value="AAA_3"/>
    <property type="match status" value="1"/>
</dbReference>
<sequence length="314" mass="34685">MDTGILQTLKENVSKVIVGNERTIELLLTCILAKGHVLLEDVPGTGKTVMAKSLAKSVQADFGRIQFTPDLLPSDVTGLNYFDAKTGDFTFSKGPVFCNILLADEINRATPKTQSSLLECMAERQVTVDGVTRALEEPFLVIATQNPLETLGTFPLPEAQMDRFLMQFSMEELGSGQERAMVERFLVNEPLEELKPVCGREELADMQEQCTKVYVHSDLLDYIVRVVHASRKHSKVENGVSPRGTLAFVRASQGYAMVRGREYVVPEDIKAVAVPVLAHRLSLSAGADMRRSAEQVIEDIISSITLPTEDWSGR</sequence>
<dbReference type="PANTHER" id="PTHR42759">
    <property type="entry name" value="MOXR FAMILY PROTEIN"/>
    <property type="match status" value="1"/>
</dbReference>
<dbReference type="Gene3D" id="3.40.50.300">
    <property type="entry name" value="P-loop containing nucleotide triphosphate hydrolases"/>
    <property type="match status" value="1"/>
</dbReference>
<dbReference type="PIRSF" id="PIRSF002849">
    <property type="entry name" value="AAA_ATPase_chaperone_MoxR_prd"/>
    <property type="match status" value="1"/>
</dbReference>